<gene>
    <name evidence="1" type="ORF">D5F11_011490</name>
</gene>
<evidence type="ECO:0000313" key="2">
    <source>
        <dbReference type="Proteomes" id="UP000287296"/>
    </source>
</evidence>
<dbReference type="Proteomes" id="UP000287296">
    <property type="component" value="Unassembled WGS sequence"/>
</dbReference>
<comment type="caution">
    <text evidence="1">The sequence shown here is derived from an EMBL/GenBank/DDBJ whole genome shotgun (WGS) entry which is preliminary data.</text>
</comment>
<dbReference type="AlphaFoldDB" id="A0A429X8E7"/>
<dbReference type="OrthoDB" id="2708673at2"/>
<dbReference type="RefSeq" id="WP_120119081.1">
    <property type="nucleotide sequence ID" value="NZ_QYTW02000009.1"/>
</dbReference>
<accession>A0A429X8E7</accession>
<name>A0A429X8E7_SIMTE</name>
<proteinExistence type="predicted"/>
<evidence type="ECO:0000313" key="1">
    <source>
        <dbReference type="EMBL" id="RST59718.1"/>
    </source>
</evidence>
<organism evidence="1 2">
    <name type="scientific">Siminovitchia terrae</name>
    <name type="common">Bacillus terrae</name>
    <dbReference type="NCBI Taxonomy" id="1914933"/>
    <lineage>
        <taxon>Bacteria</taxon>
        <taxon>Bacillati</taxon>
        <taxon>Bacillota</taxon>
        <taxon>Bacilli</taxon>
        <taxon>Bacillales</taxon>
        <taxon>Bacillaceae</taxon>
        <taxon>Siminovitchia</taxon>
    </lineage>
</organism>
<reference evidence="1 2" key="1">
    <citation type="submission" date="2018-12" db="EMBL/GenBank/DDBJ databases">
        <authorList>
            <person name="Sun L."/>
            <person name="Chen Z."/>
        </authorList>
    </citation>
    <scope>NUCLEOTIDE SEQUENCE [LARGE SCALE GENOMIC DNA]</scope>
    <source>
        <strain evidence="1 2">LMG 29736</strain>
    </source>
</reference>
<sequence>MEIETYRDNPDGKYVKVFFSVENGNVTGVTIGNQAIPVEQGFQFFVEPHIALQIDKCEMYMDGFTPRLRVKEGEEIEVPDEKEKRIRELEEELERLKNEAE</sequence>
<protein>
    <submittedName>
        <fullName evidence="1">Uncharacterized protein</fullName>
    </submittedName>
</protein>
<dbReference type="EMBL" id="QYTW02000009">
    <property type="protein sequence ID" value="RST59718.1"/>
    <property type="molecule type" value="Genomic_DNA"/>
</dbReference>